<gene>
    <name evidence="1" type="ORF">CAL65_06300</name>
</gene>
<dbReference type="RefSeq" id="WP_116301286.1">
    <property type="nucleotide sequence ID" value="NZ_NFZV01000004.1"/>
</dbReference>
<accession>A0A3E0X111</accession>
<dbReference type="OrthoDB" id="6007799at2"/>
<evidence type="ECO:0000313" key="2">
    <source>
        <dbReference type="Proteomes" id="UP000256763"/>
    </source>
</evidence>
<evidence type="ECO:0000313" key="1">
    <source>
        <dbReference type="EMBL" id="RFA37976.1"/>
    </source>
</evidence>
<proteinExistence type="predicted"/>
<dbReference type="Pfam" id="PF11306">
    <property type="entry name" value="DUF3108"/>
    <property type="match status" value="1"/>
</dbReference>
<dbReference type="EMBL" id="NFZW01000005">
    <property type="protein sequence ID" value="RFA37976.1"/>
    <property type="molecule type" value="Genomic_DNA"/>
</dbReference>
<dbReference type="Proteomes" id="UP000256763">
    <property type="component" value="Unassembled WGS sequence"/>
</dbReference>
<comment type="caution">
    <text evidence="1">The sequence shown here is derived from an EMBL/GenBank/DDBJ whole genome shotgun (WGS) entry which is preliminary data.</text>
</comment>
<organism evidence="1 2">
    <name type="scientific">Alkalilimnicola ehrlichii</name>
    <dbReference type="NCBI Taxonomy" id="351052"/>
    <lineage>
        <taxon>Bacteria</taxon>
        <taxon>Pseudomonadati</taxon>
        <taxon>Pseudomonadota</taxon>
        <taxon>Gammaproteobacteria</taxon>
        <taxon>Chromatiales</taxon>
        <taxon>Ectothiorhodospiraceae</taxon>
        <taxon>Alkalilimnicola</taxon>
    </lineage>
</organism>
<name>A0A3E0X111_9GAMM</name>
<keyword evidence="2" id="KW-1185">Reference proteome</keyword>
<dbReference type="InterPro" id="IPR021457">
    <property type="entry name" value="DUF3108"/>
</dbReference>
<sequence>MTNRTNSARTGARANKTLSKRYWLLVTALALLTSAFQVQALPIEFNATYLASARGMALGRAEMQFERNRDGEYNYQSHLRPRGVIALLYRNEIEEKSRGVIENGQIIPHRYDYIRTGRGGREDHIDFPEQPGGVSTLHYKGDSREQQLPEHVIDQMSLHLAMMNDIAAGEEEMRYLIAQPRRLRVYAVTVKGRDEIRTREGTFEAIRVEVTGQLRIDEEDEADFDLDAAELPPYTGGDETIFWFAPDLSYLPVRIRHVDEDDGAVELELERLKSLTPDRR</sequence>
<dbReference type="AlphaFoldDB" id="A0A3E0X111"/>
<protein>
    <recommendedName>
        <fullName evidence="3">DUF3108 domain-containing protein</fullName>
    </recommendedName>
</protein>
<reference evidence="2" key="1">
    <citation type="submission" date="2017-05" db="EMBL/GenBank/DDBJ databases">
        <authorList>
            <person name="Sharma S."/>
            <person name="Sidhu C."/>
            <person name="Pinnaka A.K."/>
        </authorList>
    </citation>
    <scope>NUCLEOTIDE SEQUENCE [LARGE SCALE GENOMIC DNA]</scope>
    <source>
        <strain evidence="2">AK93</strain>
    </source>
</reference>
<evidence type="ECO:0008006" key="3">
    <source>
        <dbReference type="Google" id="ProtNLM"/>
    </source>
</evidence>